<dbReference type="SUPFAM" id="SSF56349">
    <property type="entry name" value="DNA breaking-rejoining enzymes"/>
    <property type="match status" value="1"/>
</dbReference>
<evidence type="ECO:0000256" key="1">
    <source>
        <dbReference type="ARBA" id="ARBA00008857"/>
    </source>
</evidence>
<dbReference type="PANTHER" id="PTHR30349">
    <property type="entry name" value="PHAGE INTEGRASE-RELATED"/>
    <property type="match status" value="1"/>
</dbReference>
<dbReference type="PANTHER" id="PTHR30349:SF64">
    <property type="entry name" value="PROPHAGE INTEGRASE INTD-RELATED"/>
    <property type="match status" value="1"/>
</dbReference>
<dbReference type="EMBL" id="AP019400">
    <property type="protein sequence ID" value="BBI35758.1"/>
    <property type="molecule type" value="Genomic_DNA"/>
</dbReference>
<dbReference type="OrthoDB" id="283809at2"/>
<name>A0A3T1DCS2_9BACL</name>
<dbReference type="InterPro" id="IPR002104">
    <property type="entry name" value="Integrase_catalytic"/>
</dbReference>
<dbReference type="InterPro" id="IPR044068">
    <property type="entry name" value="CB"/>
</dbReference>
<protein>
    <submittedName>
        <fullName evidence="7">Tyrosine recombinase XerC</fullName>
    </submittedName>
</protein>
<dbReference type="InterPro" id="IPR050090">
    <property type="entry name" value="Tyrosine_recombinase_XerCD"/>
</dbReference>
<keyword evidence="8" id="KW-1185">Reference proteome</keyword>
<dbReference type="Gene3D" id="1.10.443.10">
    <property type="entry name" value="Intergrase catalytic core"/>
    <property type="match status" value="1"/>
</dbReference>
<evidence type="ECO:0000313" key="8">
    <source>
        <dbReference type="Proteomes" id="UP000289856"/>
    </source>
</evidence>
<feature type="domain" description="Core-binding (CB)" evidence="6">
    <location>
        <begin position="27"/>
        <end position="113"/>
    </location>
</feature>
<evidence type="ECO:0000256" key="2">
    <source>
        <dbReference type="ARBA" id="ARBA00023125"/>
    </source>
</evidence>
<dbReference type="Pfam" id="PF00589">
    <property type="entry name" value="Phage_integrase"/>
    <property type="match status" value="1"/>
</dbReference>
<dbReference type="InterPro" id="IPR010998">
    <property type="entry name" value="Integrase_recombinase_N"/>
</dbReference>
<organism evidence="7 8">
    <name type="scientific">Cohnella abietis</name>
    <dbReference type="NCBI Taxonomy" id="2507935"/>
    <lineage>
        <taxon>Bacteria</taxon>
        <taxon>Bacillati</taxon>
        <taxon>Bacillota</taxon>
        <taxon>Bacilli</taxon>
        <taxon>Bacillales</taxon>
        <taxon>Paenibacillaceae</taxon>
        <taxon>Cohnella</taxon>
    </lineage>
</organism>
<evidence type="ECO:0000259" key="5">
    <source>
        <dbReference type="PROSITE" id="PS51898"/>
    </source>
</evidence>
<dbReference type="PROSITE" id="PS51898">
    <property type="entry name" value="TYR_RECOMBINASE"/>
    <property type="match status" value="1"/>
</dbReference>
<dbReference type="RefSeq" id="WP_130614694.1">
    <property type="nucleotide sequence ID" value="NZ_AP019400.1"/>
</dbReference>
<sequence>MNIRVLESNALSSLEHGFSNKGQQEEYNDDQIVNMFLTVCGLSLHTLRNYKRAICHFREFIPNLTLKDVTWKEVEAYKLGLMRGISSYSNKPLAPASVSALIAPLKSLYKWGSDSNIGIFTKNPTSSIRLPQVMVTSRKHFLTQREVGSLLNQLYQQSLRNYLIGLSLVTLGLRVSELSNIKWGDFSTDPIGNSVWLNVERGKGGKSRDVKIPRSLWTVFQSYKKQAETKTPLDSSSSVFSITTRQIERIIQEAGKQSIETKLPTPHWLRHTSATLALLKGASLQQVQETLGHTHINTTQRYLHTVEQLEKAAPDFVEECLMDFIQL</sequence>
<reference evidence="7 8" key="1">
    <citation type="submission" date="2019-01" db="EMBL/GenBank/DDBJ databases">
        <title>Complete genome sequence of Cohnella hallensis HS21 isolated from Korean fir (Abies koreana) rhizospheric soil.</title>
        <authorList>
            <person name="Jiang L."/>
            <person name="Kang S.W."/>
            <person name="Kim S."/>
            <person name="Jung J."/>
            <person name="Kim C.Y."/>
            <person name="Kim D.H."/>
            <person name="Kim S.W."/>
            <person name="Lee J."/>
        </authorList>
    </citation>
    <scope>NUCLEOTIDE SEQUENCE [LARGE SCALE GENOMIC DNA]</scope>
    <source>
        <strain evidence="7 8">HS21</strain>
    </source>
</reference>
<dbReference type="GO" id="GO:0015074">
    <property type="term" value="P:DNA integration"/>
    <property type="evidence" value="ECO:0007669"/>
    <property type="project" value="InterPro"/>
</dbReference>
<accession>A0A3T1DCS2</accession>
<evidence type="ECO:0000256" key="3">
    <source>
        <dbReference type="ARBA" id="ARBA00023172"/>
    </source>
</evidence>
<dbReference type="GO" id="GO:0006310">
    <property type="term" value="P:DNA recombination"/>
    <property type="evidence" value="ECO:0007669"/>
    <property type="project" value="UniProtKB-KW"/>
</dbReference>
<dbReference type="KEGG" id="cohn:KCTCHS21_51570"/>
<evidence type="ECO:0000256" key="4">
    <source>
        <dbReference type="PROSITE-ProRule" id="PRU01248"/>
    </source>
</evidence>
<evidence type="ECO:0000259" key="6">
    <source>
        <dbReference type="PROSITE" id="PS51900"/>
    </source>
</evidence>
<proteinExistence type="inferred from homology"/>
<keyword evidence="3" id="KW-0233">DNA recombination</keyword>
<dbReference type="AlphaFoldDB" id="A0A3T1DCS2"/>
<comment type="similarity">
    <text evidence="1">Belongs to the 'phage' integrase family.</text>
</comment>
<dbReference type="GO" id="GO:0003677">
    <property type="term" value="F:DNA binding"/>
    <property type="evidence" value="ECO:0007669"/>
    <property type="project" value="UniProtKB-UniRule"/>
</dbReference>
<keyword evidence="2 4" id="KW-0238">DNA-binding</keyword>
<evidence type="ECO:0000313" key="7">
    <source>
        <dbReference type="EMBL" id="BBI35758.1"/>
    </source>
</evidence>
<dbReference type="Gene3D" id="1.10.150.130">
    <property type="match status" value="1"/>
</dbReference>
<dbReference type="CDD" id="cd00397">
    <property type="entry name" value="DNA_BRE_C"/>
    <property type="match status" value="1"/>
</dbReference>
<feature type="domain" description="Tyr recombinase" evidence="5">
    <location>
        <begin position="137"/>
        <end position="315"/>
    </location>
</feature>
<dbReference type="InterPro" id="IPR013762">
    <property type="entry name" value="Integrase-like_cat_sf"/>
</dbReference>
<dbReference type="PROSITE" id="PS51900">
    <property type="entry name" value="CB"/>
    <property type="match status" value="1"/>
</dbReference>
<gene>
    <name evidence="7" type="ORF">KCTCHS21_51570</name>
</gene>
<dbReference type="Proteomes" id="UP000289856">
    <property type="component" value="Chromosome"/>
</dbReference>
<dbReference type="InterPro" id="IPR011010">
    <property type="entry name" value="DNA_brk_join_enz"/>
</dbReference>